<accession>A0A3P7VVZ1</accession>
<organism evidence="1 2">
    <name type="scientific">Haemonchus placei</name>
    <name type="common">Barber's pole worm</name>
    <dbReference type="NCBI Taxonomy" id="6290"/>
    <lineage>
        <taxon>Eukaryota</taxon>
        <taxon>Metazoa</taxon>
        <taxon>Ecdysozoa</taxon>
        <taxon>Nematoda</taxon>
        <taxon>Chromadorea</taxon>
        <taxon>Rhabditida</taxon>
        <taxon>Rhabditina</taxon>
        <taxon>Rhabditomorpha</taxon>
        <taxon>Strongyloidea</taxon>
        <taxon>Trichostrongylidae</taxon>
        <taxon>Haemonchus</taxon>
    </lineage>
</organism>
<name>A0A3P7VVZ1_HAEPC</name>
<gene>
    <name evidence="1" type="ORF">HPLM_LOCUS1442</name>
</gene>
<evidence type="ECO:0000313" key="1">
    <source>
        <dbReference type="EMBL" id="VDO09578.1"/>
    </source>
</evidence>
<keyword evidence="2" id="KW-1185">Reference proteome</keyword>
<proteinExistence type="predicted"/>
<reference evidence="1 2" key="1">
    <citation type="submission" date="2018-11" db="EMBL/GenBank/DDBJ databases">
        <authorList>
            <consortium name="Pathogen Informatics"/>
        </authorList>
    </citation>
    <scope>NUCLEOTIDE SEQUENCE [LARGE SCALE GENOMIC DNA]</scope>
    <source>
        <strain evidence="1 2">MHpl1</strain>
    </source>
</reference>
<dbReference type="AlphaFoldDB" id="A0A3P7VVZ1"/>
<dbReference type="Proteomes" id="UP000268014">
    <property type="component" value="Unassembled WGS sequence"/>
</dbReference>
<evidence type="ECO:0000313" key="2">
    <source>
        <dbReference type="Proteomes" id="UP000268014"/>
    </source>
</evidence>
<protein>
    <submittedName>
        <fullName evidence="1">Uncharacterized protein</fullName>
    </submittedName>
</protein>
<sequence>MYSFTRMVFQNDLRGNPSHLTNSYTITPWCGHIFLNECLSLWKSGKVAITDFYVSVGVCKHIYTIYTKANEPYIYQS</sequence>
<dbReference type="EMBL" id="UZAF01001911">
    <property type="protein sequence ID" value="VDO09578.1"/>
    <property type="molecule type" value="Genomic_DNA"/>
</dbReference>